<dbReference type="RefSeq" id="WP_029547326.1">
    <property type="nucleotide sequence ID" value="NZ_CP063451.1"/>
</dbReference>
<dbReference type="InterPro" id="IPR037523">
    <property type="entry name" value="VOC_core"/>
</dbReference>
<dbReference type="InterPro" id="IPR004360">
    <property type="entry name" value="Glyas_Fos-R_dOase_dom"/>
</dbReference>
<feature type="domain" description="VOC" evidence="1">
    <location>
        <begin position="5"/>
        <end position="116"/>
    </location>
</feature>
<dbReference type="SUPFAM" id="SSF54593">
    <property type="entry name" value="Glyoxalase/Bleomycin resistance protein/Dihydroxybiphenyl dioxygenase"/>
    <property type="match status" value="1"/>
</dbReference>
<dbReference type="PROSITE" id="PS51819">
    <property type="entry name" value="VOC"/>
    <property type="match status" value="2"/>
</dbReference>
<gene>
    <name evidence="2" type="ORF">INP59_24530</name>
</gene>
<dbReference type="InterPro" id="IPR029068">
    <property type="entry name" value="Glyas_Bleomycin-R_OHBP_Dase"/>
</dbReference>
<evidence type="ECO:0000313" key="3">
    <source>
        <dbReference type="Proteomes" id="UP000593818"/>
    </source>
</evidence>
<dbReference type="Pfam" id="PF00903">
    <property type="entry name" value="Glyoxalase"/>
    <property type="match status" value="2"/>
</dbReference>
<sequence length="293" mass="31788">MGISQVSHAELAVGDLEEAVGLHVDVLGMKELGRSDGSVRLTAGVDERCDLVLTSGGTGVRRFALRVDSHDDLEYYGKRLADAGIEHNTRSDEDPGVSQSLQFQTPTGHVMELSLLTDAEGPQYIHPARAAHRGGIRALDFDHITLQAQDPKPLVDFMVDILDFQISDIFAPAPGVMGAAWLRASDLHHDVAIISTPEPGKSLHHYALGMESFDHLKVAADELARHGVPIETGPGRHGVGANLYTYFWVAGNRYELSAEMPRVRPGAPGMWDNFPKAFSLWGLTPPESFGHAS</sequence>
<dbReference type="EMBL" id="CP063451">
    <property type="protein sequence ID" value="QOW01541.1"/>
    <property type="molecule type" value="Genomic_DNA"/>
</dbReference>
<proteinExistence type="predicted"/>
<name>A0A7M2XWV3_9NOCA</name>
<dbReference type="AlphaFoldDB" id="A0A7M2XWV3"/>
<geneLocation type="plasmid" evidence="2 3">
    <name>pNAPH</name>
</geneLocation>
<organism evidence="2 3">
    <name type="scientific">Rhodococcus pyridinivorans</name>
    <dbReference type="NCBI Taxonomy" id="103816"/>
    <lineage>
        <taxon>Bacteria</taxon>
        <taxon>Bacillati</taxon>
        <taxon>Actinomycetota</taxon>
        <taxon>Actinomycetes</taxon>
        <taxon>Mycobacteriales</taxon>
        <taxon>Nocardiaceae</taxon>
        <taxon>Rhodococcus</taxon>
    </lineage>
</organism>
<accession>A0A7M2XWV3</accession>
<reference evidence="2 3" key="1">
    <citation type="submission" date="2020-10" db="EMBL/GenBank/DDBJ databases">
        <title>Whole genome sequence of oil-degrading bacteria Rhodococcus pyridinivorans strain 5Ap.</title>
        <authorList>
            <person name="Akhremchuk A.E."/>
            <person name="Valentovich L.N."/>
            <person name="Charniauskaya M.I."/>
            <person name="Bukliarevich H.A."/>
            <person name="Titok M.A."/>
        </authorList>
    </citation>
    <scope>NUCLEOTIDE SEQUENCE [LARGE SCALE GENOMIC DNA]</scope>
    <source>
        <strain evidence="2 3">5Ap</strain>
        <plasmid evidence="2 3">pNAPH</plasmid>
    </source>
</reference>
<evidence type="ECO:0000313" key="2">
    <source>
        <dbReference type="EMBL" id="QOW01541.1"/>
    </source>
</evidence>
<feature type="domain" description="VOC" evidence="1">
    <location>
        <begin position="140"/>
        <end position="261"/>
    </location>
</feature>
<dbReference type="Gene3D" id="3.10.180.10">
    <property type="entry name" value="2,3-Dihydroxybiphenyl 1,2-Dioxygenase, domain 1"/>
    <property type="match status" value="2"/>
</dbReference>
<protein>
    <submittedName>
        <fullName evidence="2">VOC family protein</fullName>
    </submittedName>
</protein>
<evidence type="ECO:0000259" key="1">
    <source>
        <dbReference type="PROSITE" id="PS51819"/>
    </source>
</evidence>
<dbReference type="Proteomes" id="UP000593818">
    <property type="component" value="Plasmid pNAPH"/>
</dbReference>
<keyword evidence="3" id="KW-1185">Reference proteome</keyword>
<keyword evidence="2" id="KW-0614">Plasmid</keyword>